<dbReference type="PRINTS" id="PR00455">
    <property type="entry name" value="HTHTETR"/>
</dbReference>
<dbReference type="AlphaFoldDB" id="A0A1Z5IIL3"/>
<keyword evidence="1 2" id="KW-0238">DNA-binding</keyword>
<dbReference type="Proteomes" id="UP000198402">
    <property type="component" value="Unassembled WGS sequence"/>
</dbReference>
<reference evidence="4 5" key="1">
    <citation type="submission" date="2015-11" db="EMBL/GenBank/DDBJ databases">
        <title>Draft genome sequences of new species of the genus Lactobacillus isolated from orchardgrass silage.</title>
        <authorList>
            <person name="Tohno M."/>
            <person name="Tanizawa Y."/>
            <person name="Arita M."/>
        </authorList>
    </citation>
    <scope>NUCLEOTIDE SEQUENCE [LARGE SCALE GENOMIC DNA]</scope>
    <source>
        <strain evidence="4 5">IWT126</strain>
    </source>
</reference>
<evidence type="ECO:0000313" key="5">
    <source>
        <dbReference type="Proteomes" id="UP000198402"/>
    </source>
</evidence>
<evidence type="ECO:0000313" key="4">
    <source>
        <dbReference type="EMBL" id="GAX01593.1"/>
    </source>
</evidence>
<dbReference type="GO" id="GO:0003700">
    <property type="term" value="F:DNA-binding transcription factor activity"/>
    <property type="evidence" value="ECO:0007669"/>
    <property type="project" value="TreeGrafter"/>
</dbReference>
<dbReference type="InterPro" id="IPR001647">
    <property type="entry name" value="HTH_TetR"/>
</dbReference>
<dbReference type="EMBL" id="BCMG01000008">
    <property type="protein sequence ID" value="GAX01593.1"/>
    <property type="molecule type" value="Genomic_DNA"/>
</dbReference>
<evidence type="ECO:0000256" key="1">
    <source>
        <dbReference type="ARBA" id="ARBA00023125"/>
    </source>
</evidence>
<name>A0A1Z5IIL3_9LACO</name>
<dbReference type="STRING" id="1302250.GCA_001313225_02423"/>
<dbReference type="Gene3D" id="1.10.357.10">
    <property type="entry name" value="Tetracycline Repressor, domain 2"/>
    <property type="match status" value="1"/>
</dbReference>
<evidence type="ECO:0000256" key="2">
    <source>
        <dbReference type="PROSITE-ProRule" id="PRU00335"/>
    </source>
</evidence>
<dbReference type="InterPro" id="IPR050109">
    <property type="entry name" value="HTH-type_TetR-like_transc_reg"/>
</dbReference>
<protein>
    <submittedName>
        <fullName evidence="4">Bacterial regulatory proteins, tetR family</fullName>
    </submittedName>
</protein>
<evidence type="ECO:0000259" key="3">
    <source>
        <dbReference type="PROSITE" id="PS50977"/>
    </source>
</evidence>
<feature type="domain" description="HTH tetR-type" evidence="3">
    <location>
        <begin position="11"/>
        <end position="71"/>
    </location>
</feature>
<gene>
    <name evidence="4" type="ORF">IWT126_01635</name>
</gene>
<dbReference type="OrthoDB" id="9810250at2"/>
<dbReference type="GO" id="GO:0000976">
    <property type="term" value="F:transcription cis-regulatory region binding"/>
    <property type="evidence" value="ECO:0007669"/>
    <property type="project" value="TreeGrafter"/>
</dbReference>
<dbReference type="Pfam" id="PF00440">
    <property type="entry name" value="TetR_N"/>
    <property type="match status" value="1"/>
</dbReference>
<dbReference type="PANTHER" id="PTHR30055:SF230">
    <property type="entry name" value="TRANSCRIPTIONAL REGULATORY PROTEIN (PROBABLY TETR-FAMILY)-RELATED"/>
    <property type="match status" value="1"/>
</dbReference>
<dbReference type="InterPro" id="IPR009057">
    <property type="entry name" value="Homeodomain-like_sf"/>
</dbReference>
<organism evidence="4 5">
    <name type="scientific">Secundilactobacillus silagei JCM 19001</name>
    <dbReference type="NCBI Taxonomy" id="1302250"/>
    <lineage>
        <taxon>Bacteria</taxon>
        <taxon>Bacillati</taxon>
        <taxon>Bacillota</taxon>
        <taxon>Bacilli</taxon>
        <taxon>Lactobacillales</taxon>
        <taxon>Lactobacillaceae</taxon>
        <taxon>Secundilactobacillus</taxon>
    </lineage>
</organism>
<comment type="caution">
    <text evidence="4">The sequence shown here is derived from an EMBL/GenBank/DDBJ whole genome shotgun (WGS) entry which is preliminary data.</text>
</comment>
<accession>A0A1Z5IIL3</accession>
<dbReference type="RefSeq" id="WP_054655578.1">
    <property type="nucleotide sequence ID" value="NZ_BBFL01000011.1"/>
</dbReference>
<dbReference type="SUPFAM" id="SSF46689">
    <property type="entry name" value="Homeodomain-like"/>
    <property type="match status" value="1"/>
</dbReference>
<dbReference type="PANTHER" id="PTHR30055">
    <property type="entry name" value="HTH-TYPE TRANSCRIPTIONAL REGULATOR RUTR"/>
    <property type="match status" value="1"/>
</dbReference>
<keyword evidence="5" id="KW-1185">Reference proteome</keyword>
<dbReference type="PROSITE" id="PS50977">
    <property type="entry name" value="HTH_TETR_2"/>
    <property type="match status" value="1"/>
</dbReference>
<feature type="DNA-binding region" description="H-T-H motif" evidence="2">
    <location>
        <begin position="34"/>
        <end position="53"/>
    </location>
</feature>
<proteinExistence type="predicted"/>
<sequence>MTQNIGRPRSKNVDSKIIKATKQLLAHTSPDALTIEAIAKQAGVGKASIYRRYKNKNDIVLAALSEIKSIDLSGLDLSASAPAIFYEIAERFLTAYNNPAGRQAIMTIVNTTASGDQLSSVHAMNETQELTQLIQQLQAQAKLPQILDPNVTAETLISIFMGQFLLVPQSQVAASLRPILEQLFSTWE</sequence>